<comment type="caution">
    <text evidence="1">The sequence shown here is derived from an EMBL/GenBank/DDBJ whole genome shotgun (WGS) entry which is preliminary data.</text>
</comment>
<keyword evidence="2" id="KW-1185">Reference proteome</keyword>
<dbReference type="EMBL" id="BHWB01000005">
    <property type="protein sequence ID" value="GCB34990.1"/>
    <property type="molecule type" value="Genomic_DNA"/>
</dbReference>
<gene>
    <name evidence="1" type="ORF">KGMB02408_19350</name>
</gene>
<dbReference type="AlphaFoldDB" id="A0A401LTT3"/>
<sequence length="83" mass="9591">MAAVLLAENTMNSVTNQVTYDDETGVRTTTPVNMNGNWRVSGSFSLNNPFKNRIWIFRNNSNFQFRNQNSYTTINKEAPVRER</sequence>
<protein>
    <recommendedName>
        <fullName evidence="3">Outer membrane protein beta-barrel domain-containing protein</fullName>
    </recommendedName>
</protein>
<reference evidence="1 2" key="1">
    <citation type="submission" date="2018-10" db="EMBL/GenBank/DDBJ databases">
        <title>Draft Genome Sequence of Bacteroides sp. KCTC 15687.</title>
        <authorList>
            <person name="Yu S.Y."/>
            <person name="Kim J.S."/>
            <person name="Oh B.S."/>
            <person name="Park S.H."/>
            <person name="Kang S.W."/>
            <person name="Park J.E."/>
            <person name="Choi S.H."/>
            <person name="Han K.I."/>
            <person name="Lee K.C."/>
            <person name="Eom M.K."/>
            <person name="Suh M.K."/>
            <person name="Lee D.H."/>
            <person name="Yoon H."/>
            <person name="Kim B."/>
            <person name="Yang S.J."/>
            <person name="Lee J.S."/>
            <person name="Lee J.H."/>
        </authorList>
    </citation>
    <scope>NUCLEOTIDE SEQUENCE [LARGE SCALE GENOMIC DNA]</scope>
    <source>
        <strain evidence="1 2">KCTC 15687</strain>
    </source>
</reference>
<evidence type="ECO:0000313" key="2">
    <source>
        <dbReference type="Proteomes" id="UP000288079"/>
    </source>
</evidence>
<organism evidence="1 2">
    <name type="scientific">Bacteroides faecalis</name>
    <dbReference type="NCBI Taxonomy" id="2447885"/>
    <lineage>
        <taxon>Bacteria</taxon>
        <taxon>Pseudomonadati</taxon>
        <taxon>Bacteroidota</taxon>
        <taxon>Bacteroidia</taxon>
        <taxon>Bacteroidales</taxon>
        <taxon>Bacteroidaceae</taxon>
        <taxon>Bacteroides</taxon>
    </lineage>
</organism>
<proteinExistence type="predicted"/>
<evidence type="ECO:0008006" key="3">
    <source>
        <dbReference type="Google" id="ProtNLM"/>
    </source>
</evidence>
<accession>A0A401LTT3</accession>
<evidence type="ECO:0000313" key="1">
    <source>
        <dbReference type="EMBL" id="GCB34990.1"/>
    </source>
</evidence>
<dbReference type="Proteomes" id="UP000288079">
    <property type="component" value="Unassembled WGS sequence"/>
</dbReference>
<name>A0A401LTT3_9BACE</name>